<evidence type="ECO:0000313" key="3">
    <source>
        <dbReference type="Proteomes" id="UP000199103"/>
    </source>
</evidence>
<organism evidence="2 3">
    <name type="scientific">Microlunatus soli</name>
    <dbReference type="NCBI Taxonomy" id="630515"/>
    <lineage>
        <taxon>Bacteria</taxon>
        <taxon>Bacillati</taxon>
        <taxon>Actinomycetota</taxon>
        <taxon>Actinomycetes</taxon>
        <taxon>Propionibacteriales</taxon>
        <taxon>Propionibacteriaceae</taxon>
        <taxon>Microlunatus</taxon>
    </lineage>
</organism>
<protein>
    <submittedName>
        <fullName evidence="2">Phosphotransferase enzyme family protein</fullName>
    </submittedName>
</protein>
<sequence>MIGAPAGSYRGTVGRCCIAAAGDGHVRRAAPVAAVWQVGAVAVKCYTDLPGRPATELAEQSAELFSTIWSADDPDVTAPEVLQVHVGPRHAALLTRWMPWPRLSSGDLSLRTAVDRVRRLHEIWGSNGQLNRVRCHGDLHPGNLLAADNGTAFVDFDLSTWDLPERDLAQLVVNFGGPDDFEKVRGWYGLDPDQDRERRLLDYAMDKIERIADYYRRNSGSVSLTGDGVRRLRELRRLLVKPGGR</sequence>
<dbReference type="InterPro" id="IPR011009">
    <property type="entry name" value="Kinase-like_dom_sf"/>
</dbReference>
<dbReference type="Gene3D" id="3.90.1200.10">
    <property type="match status" value="1"/>
</dbReference>
<keyword evidence="2" id="KW-0808">Transferase</keyword>
<gene>
    <name evidence="2" type="ORF">SAMN04489812_1930</name>
</gene>
<evidence type="ECO:0000259" key="1">
    <source>
        <dbReference type="Pfam" id="PF01636"/>
    </source>
</evidence>
<dbReference type="STRING" id="630515.SAMN04489812_1930"/>
<dbReference type="InterPro" id="IPR002575">
    <property type="entry name" value="Aminoglycoside_PTrfase"/>
</dbReference>
<dbReference type="GO" id="GO:0016740">
    <property type="term" value="F:transferase activity"/>
    <property type="evidence" value="ECO:0007669"/>
    <property type="project" value="UniProtKB-KW"/>
</dbReference>
<dbReference type="AlphaFoldDB" id="A0A1H1S9I8"/>
<accession>A0A1H1S9I8</accession>
<keyword evidence="3" id="KW-1185">Reference proteome</keyword>
<evidence type="ECO:0000313" key="2">
    <source>
        <dbReference type="EMBL" id="SDS44632.1"/>
    </source>
</evidence>
<reference evidence="2 3" key="1">
    <citation type="submission" date="2016-10" db="EMBL/GenBank/DDBJ databases">
        <authorList>
            <person name="de Groot N.N."/>
        </authorList>
    </citation>
    <scope>NUCLEOTIDE SEQUENCE [LARGE SCALE GENOMIC DNA]</scope>
    <source>
        <strain evidence="2 3">DSM 21800</strain>
    </source>
</reference>
<dbReference type="Pfam" id="PF01636">
    <property type="entry name" value="APH"/>
    <property type="match status" value="1"/>
</dbReference>
<feature type="domain" description="Aminoglycoside phosphotransferase" evidence="1">
    <location>
        <begin position="57"/>
        <end position="179"/>
    </location>
</feature>
<dbReference type="OrthoDB" id="9797603at2"/>
<dbReference type="Proteomes" id="UP000199103">
    <property type="component" value="Chromosome I"/>
</dbReference>
<dbReference type="RefSeq" id="WP_091523573.1">
    <property type="nucleotide sequence ID" value="NZ_LT629772.1"/>
</dbReference>
<dbReference type="EMBL" id="LT629772">
    <property type="protein sequence ID" value="SDS44632.1"/>
    <property type="molecule type" value="Genomic_DNA"/>
</dbReference>
<dbReference type="SUPFAM" id="SSF56112">
    <property type="entry name" value="Protein kinase-like (PK-like)"/>
    <property type="match status" value="1"/>
</dbReference>
<name>A0A1H1S9I8_9ACTN</name>
<proteinExistence type="predicted"/>